<dbReference type="EMBL" id="JAAVLX010000010">
    <property type="protein sequence ID" value="NOJ43444.1"/>
    <property type="molecule type" value="Genomic_DNA"/>
</dbReference>
<evidence type="ECO:0000256" key="2">
    <source>
        <dbReference type="ARBA" id="ARBA00022670"/>
    </source>
</evidence>
<feature type="active site" description="Charge relay system" evidence="5">
    <location>
        <position position="311"/>
    </location>
</feature>
<dbReference type="InterPro" id="IPR000209">
    <property type="entry name" value="Peptidase_S8/S53_dom"/>
</dbReference>
<evidence type="ECO:0000256" key="4">
    <source>
        <dbReference type="ARBA" id="ARBA00022825"/>
    </source>
</evidence>
<evidence type="ECO:0000313" key="9">
    <source>
        <dbReference type="Proteomes" id="UP000544122"/>
    </source>
</evidence>
<dbReference type="GO" id="GO:0006508">
    <property type="term" value="P:proteolysis"/>
    <property type="evidence" value="ECO:0007669"/>
    <property type="project" value="UniProtKB-KW"/>
</dbReference>
<dbReference type="CDD" id="cd05561">
    <property type="entry name" value="Peptidases_S8_4"/>
    <property type="match status" value="1"/>
</dbReference>
<evidence type="ECO:0000256" key="3">
    <source>
        <dbReference type="ARBA" id="ARBA00022801"/>
    </source>
</evidence>
<feature type="compositionally biased region" description="Polar residues" evidence="6">
    <location>
        <begin position="551"/>
        <end position="568"/>
    </location>
</feature>
<accession>A0A7Y4GXF6</accession>
<comment type="caution">
    <text evidence="8">The sequence shown here is derived from an EMBL/GenBank/DDBJ whole genome shotgun (WGS) entry which is preliminary data.</text>
</comment>
<dbReference type="AlphaFoldDB" id="A0A7Y4GXF6"/>
<dbReference type="RefSeq" id="WP_171582642.1">
    <property type="nucleotide sequence ID" value="NZ_JAAVLX010000010.1"/>
</dbReference>
<feature type="active site" description="Charge relay system" evidence="5">
    <location>
        <position position="281"/>
    </location>
</feature>
<dbReference type="SUPFAM" id="SSF52743">
    <property type="entry name" value="Subtilisin-like"/>
    <property type="match status" value="1"/>
</dbReference>
<dbReference type="InterPro" id="IPR036852">
    <property type="entry name" value="Peptidase_S8/S53_dom_sf"/>
</dbReference>
<evidence type="ECO:0000256" key="1">
    <source>
        <dbReference type="ARBA" id="ARBA00011073"/>
    </source>
</evidence>
<feature type="active site" description="Charge relay system" evidence="5">
    <location>
        <position position="464"/>
    </location>
</feature>
<dbReference type="PANTHER" id="PTHR43806:SF11">
    <property type="entry name" value="CEREVISIN-RELATED"/>
    <property type="match status" value="1"/>
</dbReference>
<feature type="region of interest" description="Disordered" evidence="6">
    <location>
        <begin position="526"/>
        <end position="577"/>
    </location>
</feature>
<evidence type="ECO:0000256" key="6">
    <source>
        <dbReference type="SAM" id="MobiDB-lite"/>
    </source>
</evidence>
<dbReference type="PRINTS" id="PR00723">
    <property type="entry name" value="SUBTILISIN"/>
</dbReference>
<dbReference type="Pfam" id="PF00082">
    <property type="entry name" value="Peptidase_S8"/>
    <property type="match status" value="1"/>
</dbReference>
<sequence>MVHDGVSWRTRIRRAAWVLSAVLLQLIGFGPSGVHAQSIMRTPSLNVGSRVPTLNPTVTPRINPTIAARPVMRADTVARPPPSRIGTMSSTLRVRSGAGVQSTLPYARLSPNLYPACQSAFRGPDGECFDRPVMSTGGGNGVSAKKGKGGSGKSNAQAAINLRAVKNELVAEIDGALSTAEADELARRHGLERIASQSFPLLGGTIGLFRIVDNRPADTVRRALAADGSVRSVQLNFRYFLQDQKKASTEGDAAQYAVAQLRLPQAHAVARGMNVTIAVIDSGVDAKHPELANSVADSFDALGSKEGPHVHGTGIAGAIVAHAKLMGSAPEARLIAIRAFGAGSKGAESTSYVILRGLDYAAEHGAQIINMSFAGPKDPLIDRGIAAMAARGILMVAAAGNAGAKSPPLYPAANPNVIAVSGTDAQEKLFAASNRGNHIAVAAPGADIFLPAPDEKYQITSGTSFSAAYVSGVAALMLERNPALKPGDIRAILARTARDLGTPGRDDQFGAGEADAFAAVTAAAAAPSVPVVSVSGKPAEEKTPALDPAADNTSVSRALNDSSPSIASDKSAANAAK</sequence>
<keyword evidence="4 5" id="KW-0720">Serine protease</keyword>
<dbReference type="GO" id="GO:0004252">
    <property type="term" value="F:serine-type endopeptidase activity"/>
    <property type="evidence" value="ECO:0007669"/>
    <property type="project" value="UniProtKB-UniRule"/>
</dbReference>
<gene>
    <name evidence="8" type="ORF">HCN58_28435</name>
</gene>
<feature type="domain" description="Peptidase S8/S53" evidence="7">
    <location>
        <begin position="273"/>
        <end position="512"/>
    </location>
</feature>
<dbReference type="InterPro" id="IPR022398">
    <property type="entry name" value="Peptidase_S8_His-AS"/>
</dbReference>
<dbReference type="PROSITE" id="PS51892">
    <property type="entry name" value="SUBTILASE"/>
    <property type="match status" value="1"/>
</dbReference>
<evidence type="ECO:0000313" key="8">
    <source>
        <dbReference type="EMBL" id="NOJ43444.1"/>
    </source>
</evidence>
<keyword evidence="9" id="KW-1185">Reference proteome</keyword>
<protein>
    <submittedName>
        <fullName evidence="8">S8 family serine peptidase</fullName>
    </submittedName>
</protein>
<dbReference type="PROSITE" id="PS00136">
    <property type="entry name" value="SUBTILASE_ASP"/>
    <property type="match status" value="1"/>
</dbReference>
<dbReference type="Proteomes" id="UP000544122">
    <property type="component" value="Unassembled WGS sequence"/>
</dbReference>
<keyword evidence="2 5" id="KW-0645">Protease</keyword>
<dbReference type="InterPro" id="IPR050131">
    <property type="entry name" value="Peptidase_S8_subtilisin-like"/>
</dbReference>
<dbReference type="InterPro" id="IPR015500">
    <property type="entry name" value="Peptidase_S8_subtilisin-rel"/>
</dbReference>
<name>A0A7Y4GXF6_9BRAD</name>
<proteinExistence type="inferred from homology"/>
<dbReference type="PROSITE" id="PS00137">
    <property type="entry name" value="SUBTILASE_HIS"/>
    <property type="match status" value="1"/>
</dbReference>
<feature type="compositionally biased region" description="Low complexity" evidence="6">
    <location>
        <begin position="526"/>
        <end position="537"/>
    </location>
</feature>
<organism evidence="8 9">
    <name type="scientific">Bradyrhizobium australiense</name>
    <dbReference type="NCBI Taxonomy" id="2721161"/>
    <lineage>
        <taxon>Bacteria</taxon>
        <taxon>Pseudomonadati</taxon>
        <taxon>Pseudomonadota</taxon>
        <taxon>Alphaproteobacteria</taxon>
        <taxon>Hyphomicrobiales</taxon>
        <taxon>Nitrobacteraceae</taxon>
        <taxon>Bradyrhizobium</taxon>
    </lineage>
</organism>
<reference evidence="8 9" key="1">
    <citation type="submission" date="2020-03" db="EMBL/GenBank/DDBJ databases">
        <title>Bradyrhizobium diversity isolated from nodules of Indigofera sp.</title>
        <authorList>
            <person name="Klepa M."/>
            <person name="Helene L."/>
            <person name="Hungria M."/>
        </authorList>
    </citation>
    <scope>NUCLEOTIDE SEQUENCE [LARGE SCALE GENOMIC DNA]</scope>
    <source>
        <strain evidence="8 9">WSM 1791</strain>
    </source>
</reference>
<evidence type="ECO:0000256" key="5">
    <source>
        <dbReference type="PROSITE-ProRule" id="PRU01240"/>
    </source>
</evidence>
<evidence type="ECO:0000259" key="7">
    <source>
        <dbReference type="Pfam" id="PF00082"/>
    </source>
</evidence>
<keyword evidence="3 5" id="KW-0378">Hydrolase</keyword>
<dbReference type="PANTHER" id="PTHR43806">
    <property type="entry name" value="PEPTIDASE S8"/>
    <property type="match status" value="1"/>
</dbReference>
<dbReference type="Gene3D" id="3.40.50.200">
    <property type="entry name" value="Peptidase S8/S53 domain"/>
    <property type="match status" value="1"/>
</dbReference>
<comment type="similarity">
    <text evidence="1 5">Belongs to the peptidase S8 family.</text>
</comment>
<dbReference type="InterPro" id="IPR023827">
    <property type="entry name" value="Peptidase_S8_Asp-AS"/>
</dbReference>